<proteinExistence type="predicted"/>
<comment type="caution">
    <text evidence="2">The sequence shown here is derived from an EMBL/GenBank/DDBJ whole genome shotgun (WGS) entry which is preliminary data.</text>
</comment>
<evidence type="ECO:0000313" key="2">
    <source>
        <dbReference type="EMBL" id="GAA2357907.1"/>
    </source>
</evidence>
<dbReference type="Proteomes" id="UP001501444">
    <property type="component" value="Unassembled WGS sequence"/>
</dbReference>
<feature type="compositionally biased region" description="Basic and acidic residues" evidence="1">
    <location>
        <begin position="140"/>
        <end position="149"/>
    </location>
</feature>
<dbReference type="EMBL" id="BAAARV010000040">
    <property type="protein sequence ID" value="GAA2357907.1"/>
    <property type="molecule type" value="Genomic_DNA"/>
</dbReference>
<feature type="region of interest" description="Disordered" evidence="1">
    <location>
        <begin position="140"/>
        <end position="159"/>
    </location>
</feature>
<evidence type="ECO:0008006" key="4">
    <source>
        <dbReference type="Google" id="ProtNLM"/>
    </source>
</evidence>
<name>A0ABP5TP11_9ACTN</name>
<keyword evidence="3" id="KW-1185">Reference proteome</keyword>
<organism evidence="2 3">
    <name type="scientific">Dactylosporangium salmoneum</name>
    <dbReference type="NCBI Taxonomy" id="53361"/>
    <lineage>
        <taxon>Bacteria</taxon>
        <taxon>Bacillati</taxon>
        <taxon>Actinomycetota</taxon>
        <taxon>Actinomycetes</taxon>
        <taxon>Micromonosporales</taxon>
        <taxon>Micromonosporaceae</taxon>
        <taxon>Dactylosporangium</taxon>
    </lineage>
</organism>
<accession>A0ABP5TP11</accession>
<protein>
    <recommendedName>
        <fullName evidence="4">Lipoprotein</fullName>
    </recommendedName>
</protein>
<gene>
    <name evidence="2" type="ORF">GCM10010170_051400</name>
</gene>
<evidence type="ECO:0000313" key="3">
    <source>
        <dbReference type="Proteomes" id="UP001501444"/>
    </source>
</evidence>
<reference evidence="3" key="1">
    <citation type="journal article" date="2019" name="Int. J. Syst. Evol. Microbiol.">
        <title>The Global Catalogue of Microorganisms (GCM) 10K type strain sequencing project: providing services to taxonomists for standard genome sequencing and annotation.</title>
        <authorList>
            <consortium name="The Broad Institute Genomics Platform"/>
            <consortium name="The Broad Institute Genome Sequencing Center for Infectious Disease"/>
            <person name="Wu L."/>
            <person name="Ma J."/>
        </authorList>
    </citation>
    <scope>NUCLEOTIDE SEQUENCE [LARGE SCALE GENOMIC DNA]</scope>
    <source>
        <strain evidence="3">JCM 3272</strain>
    </source>
</reference>
<evidence type="ECO:0000256" key="1">
    <source>
        <dbReference type="SAM" id="MobiDB-lite"/>
    </source>
</evidence>
<sequence length="180" mass="20010">MVLALLPAVAACESTPRAPGCVPPPHEDGLLDEYARDPVWIVQPDGATRVGRPKRIKACAQMSREDVSWTSVTLQFQLSRDYDAAALRRTYEPAVRKQDWLVDEPPPGPMPPGHVLLQYCRRVQDVTSVLAIESQPVRRMDVRPSDGDRPTAPVWQEEPGGIYLTITAEPSRRSCQDTTP</sequence>